<keyword evidence="6" id="KW-1185">Reference proteome</keyword>
<comment type="similarity">
    <text evidence="1">Belongs to the actin family. ARP1 subfamily.</text>
</comment>
<dbReference type="GO" id="GO:0005869">
    <property type="term" value="C:dynactin complex"/>
    <property type="evidence" value="ECO:0007669"/>
    <property type="project" value="UniProtKB-ARBA"/>
</dbReference>
<gene>
    <name evidence="5" type="ORF">POJ06DRAFT_71987</name>
</gene>
<sequence length="391" mass="43273">MDLPSVLTNQPLVLDNGTGELKAGFAGSENPTLFFPSIVGRPKHTRIMAGALEDDIFIGPAAAQHRGLLKLRYPLEHGIVTDWTDMERIWNYVYTQGLKVLSEEHPVLITEAPLNPRQNRKRTAEIFFETFNVPALFVSVQAVLALYASGRTTGLVLDAGDGVCHSVPVYEGFAVSNAVRRIDVAGRDVTQELAVLLRKHAGVAMHTSAEREIVRQIKEKMCYVALDLRKEEREARKSERRGGPVATGAAASAADEYTLPDGTVLRLGAERFRAPEVLFDPSLIGLEYPGIPDMLSECIAKVDVDLRRPLYGNIVLSGGTTLLRGFGDRLLSEMKTRAPKDTKIRIYAPPERKYSTWIGGSILAGLSTFRKMWVSVDEWHENPDLVHIKCI</sequence>
<evidence type="ECO:0000256" key="3">
    <source>
        <dbReference type="ARBA" id="ARBA00076361"/>
    </source>
</evidence>
<dbReference type="InterPro" id="IPR004000">
    <property type="entry name" value="Actin"/>
</dbReference>
<evidence type="ECO:0000313" key="5">
    <source>
        <dbReference type="EMBL" id="KAJ8101834.1"/>
    </source>
</evidence>
<name>A0AAD7QUT3_9ASCO</name>
<dbReference type="Gene3D" id="3.30.420.40">
    <property type="match status" value="2"/>
</dbReference>
<evidence type="ECO:0000256" key="4">
    <source>
        <dbReference type="ARBA" id="ARBA00083222"/>
    </source>
</evidence>
<reference evidence="5" key="1">
    <citation type="submission" date="2023-03" db="EMBL/GenBank/DDBJ databases">
        <title>Near-Complete genome sequence of Lipomyces tetrasporous NRRL Y-64009, an oleaginous yeast capable of growing on lignocellulosic hydrolysates.</title>
        <authorList>
            <consortium name="Lawrence Berkeley National Laboratory"/>
            <person name="Jagtap S.S."/>
            <person name="Liu J.-J."/>
            <person name="Walukiewicz H.E."/>
            <person name="Pangilinan J."/>
            <person name="Lipzen A."/>
            <person name="Ahrendt S."/>
            <person name="Koriabine M."/>
            <person name="Cobaugh K."/>
            <person name="Salamov A."/>
            <person name="Yoshinaga Y."/>
            <person name="Ng V."/>
            <person name="Daum C."/>
            <person name="Grigoriev I.V."/>
            <person name="Slininger P.J."/>
            <person name="Dien B.S."/>
            <person name="Jin Y.-S."/>
            <person name="Rao C.V."/>
        </authorList>
    </citation>
    <scope>NUCLEOTIDE SEQUENCE</scope>
    <source>
        <strain evidence="5">NRRL Y-64009</strain>
    </source>
</reference>
<evidence type="ECO:0000313" key="6">
    <source>
        <dbReference type="Proteomes" id="UP001217417"/>
    </source>
</evidence>
<dbReference type="InterPro" id="IPR043129">
    <property type="entry name" value="ATPase_NBD"/>
</dbReference>
<evidence type="ECO:0000256" key="2">
    <source>
        <dbReference type="ARBA" id="ARBA00073387"/>
    </source>
</evidence>
<proteinExistence type="inferred from homology"/>
<dbReference type="Proteomes" id="UP001217417">
    <property type="component" value="Unassembled WGS sequence"/>
</dbReference>
<dbReference type="FunFam" id="3.30.420.40:FF:000502">
    <property type="entry name" value="Actin-Related Proteins"/>
    <property type="match status" value="1"/>
</dbReference>
<dbReference type="RefSeq" id="XP_056045284.1">
    <property type="nucleotide sequence ID" value="XM_056191456.1"/>
</dbReference>
<protein>
    <recommendedName>
        <fullName evidence="2">Centractin</fullName>
    </recommendedName>
    <alternativeName>
        <fullName evidence="3">Actin-like protein</fullName>
    </alternativeName>
    <alternativeName>
        <fullName evidence="4">Actin-related protein 1</fullName>
    </alternativeName>
</protein>
<dbReference type="PANTHER" id="PTHR11937">
    <property type="entry name" value="ACTIN"/>
    <property type="match status" value="1"/>
</dbReference>
<accession>A0AAD7QUT3</accession>
<evidence type="ECO:0000256" key="1">
    <source>
        <dbReference type="ARBA" id="ARBA00038483"/>
    </source>
</evidence>
<comment type="caution">
    <text evidence="5">The sequence shown here is derived from an EMBL/GenBank/DDBJ whole genome shotgun (WGS) entry which is preliminary data.</text>
</comment>
<dbReference type="InterPro" id="IPR020902">
    <property type="entry name" value="Actin/actin-like_CS"/>
</dbReference>
<dbReference type="Gene3D" id="3.90.640.10">
    <property type="entry name" value="Actin, Chain A, domain 4"/>
    <property type="match status" value="1"/>
</dbReference>
<dbReference type="AlphaFoldDB" id="A0AAD7QUT3"/>
<dbReference type="FunFam" id="3.90.640.10:FF:000007">
    <property type="entry name" value="Actin like 7B"/>
    <property type="match status" value="1"/>
</dbReference>
<dbReference type="SUPFAM" id="SSF53067">
    <property type="entry name" value="Actin-like ATPase domain"/>
    <property type="match status" value="2"/>
</dbReference>
<dbReference type="EMBL" id="JARPMG010000003">
    <property type="protein sequence ID" value="KAJ8101834.1"/>
    <property type="molecule type" value="Genomic_DNA"/>
</dbReference>
<dbReference type="CDD" id="cd10216">
    <property type="entry name" value="ASKHA_NBD_Arp1"/>
    <property type="match status" value="1"/>
</dbReference>
<dbReference type="Pfam" id="PF00022">
    <property type="entry name" value="Actin"/>
    <property type="match status" value="1"/>
</dbReference>
<dbReference type="PRINTS" id="PR00190">
    <property type="entry name" value="ACTIN"/>
</dbReference>
<dbReference type="PROSITE" id="PS01132">
    <property type="entry name" value="ACTINS_ACT_LIKE"/>
    <property type="match status" value="1"/>
</dbReference>
<dbReference type="GeneID" id="80886622"/>
<dbReference type="SMART" id="SM00268">
    <property type="entry name" value="ACTIN"/>
    <property type="match status" value="1"/>
</dbReference>
<organism evidence="5 6">
    <name type="scientific">Lipomyces tetrasporus</name>
    <dbReference type="NCBI Taxonomy" id="54092"/>
    <lineage>
        <taxon>Eukaryota</taxon>
        <taxon>Fungi</taxon>
        <taxon>Dikarya</taxon>
        <taxon>Ascomycota</taxon>
        <taxon>Saccharomycotina</taxon>
        <taxon>Lipomycetes</taxon>
        <taxon>Lipomycetales</taxon>
        <taxon>Lipomycetaceae</taxon>
        <taxon>Lipomyces</taxon>
    </lineage>
</organism>